<dbReference type="RefSeq" id="WP_289527611.1">
    <property type="nucleotide sequence ID" value="NZ_JAUDCK010000015.1"/>
</dbReference>
<feature type="transmembrane region" description="Helical" evidence="1">
    <location>
        <begin position="153"/>
        <end position="178"/>
    </location>
</feature>
<evidence type="ECO:0008006" key="4">
    <source>
        <dbReference type="Google" id="ProtNLM"/>
    </source>
</evidence>
<feature type="transmembrane region" description="Helical" evidence="1">
    <location>
        <begin position="401"/>
        <end position="425"/>
    </location>
</feature>
<reference evidence="3" key="1">
    <citation type="submission" date="2023-06" db="EMBL/GenBank/DDBJ databases">
        <title>Identification and characterization of horizontal gene transfer across gut microbiota members of farm animals based on homology search.</title>
        <authorList>
            <person name="Zeman M."/>
            <person name="Kubasova T."/>
            <person name="Jahodarova E."/>
            <person name="Nykrynova M."/>
            <person name="Rychlik I."/>
        </authorList>
    </citation>
    <scope>NUCLEOTIDE SEQUENCE [LARGE SCALE GENOMIC DNA]</scope>
    <source>
        <strain evidence="3">ET341</strain>
    </source>
</reference>
<keyword evidence="1" id="KW-1133">Transmembrane helix</keyword>
<gene>
    <name evidence="2" type="ORF">QUV98_05555</name>
</gene>
<feature type="transmembrane region" description="Helical" evidence="1">
    <location>
        <begin position="190"/>
        <end position="208"/>
    </location>
</feature>
<reference evidence="2 3" key="2">
    <citation type="submission" date="2023-06" db="EMBL/GenBank/DDBJ databases">
        <authorList>
            <person name="Zeman M."/>
            <person name="Kubasova T."/>
            <person name="Jahodarova E."/>
            <person name="Nykrynova M."/>
            <person name="Rychlik I."/>
        </authorList>
    </citation>
    <scope>NUCLEOTIDE SEQUENCE [LARGE SCALE GENOMIC DNA]</scope>
    <source>
        <strain evidence="2 3">ET341</strain>
    </source>
</reference>
<dbReference type="EMBL" id="JAUDCK010000015">
    <property type="protein sequence ID" value="MDM8195780.1"/>
    <property type="molecule type" value="Genomic_DNA"/>
</dbReference>
<feature type="transmembrane region" description="Helical" evidence="1">
    <location>
        <begin position="503"/>
        <end position="523"/>
    </location>
</feature>
<feature type="transmembrane region" description="Helical" evidence="1">
    <location>
        <begin position="70"/>
        <end position="91"/>
    </location>
</feature>
<organism evidence="2 3">
    <name type="scientific">Massilimicrobiota timonensis</name>
    <dbReference type="NCBI Taxonomy" id="1776392"/>
    <lineage>
        <taxon>Bacteria</taxon>
        <taxon>Bacillati</taxon>
        <taxon>Bacillota</taxon>
        <taxon>Erysipelotrichia</taxon>
        <taxon>Erysipelotrichales</taxon>
        <taxon>Erysipelotrichaceae</taxon>
        <taxon>Massilimicrobiota</taxon>
    </lineage>
</organism>
<evidence type="ECO:0000313" key="2">
    <source>
        <dbReference type="EMBL" id="MDM8195780.1"/>
    </source>
</evidence>
<feature type="transmembrane region" description="Helical" evidence="1">
    <location>
        <begin position="34"/>
        <end position="58"/>
    </location>
</feature>
<feature type="transmembrane region" description="Helical" evidence="1">
    <location>
        <begin position="357"/>
        <end position="380"/>
    </location>
</feature>
<name>A0ABT7UJV8_9FIRM</name>
<accession>A0ABT7UJV8</accession>
<feature type="transmembrane region" description="Helical" evidence="1">
    <location>
        <begin position="314"/>
        <end position="337"/>
    </location>
</feature>
<keyword evidence="1" id="KW-0472">Membrane</keyword>
<feature type="transmembrane region" description="Helical" evidence="1">
    <location>
        <begin position="431"/>
        <end position="453"/>
    </location>
</feature>
<protein>
    <recommendedName>
        <fullName evidence="4">ABC transporter permease</fullName>
    </recommendedName>
</protein>
<feature type="transmembrane region" description="Helical" evidence="1">
    <location>
        <begin position="116"/>
        <end position="141"/>
    </location>
</feature>
<sequence>MMTMLMTLIKIRLQGILLRQTKSSKKKGNSIGKLILFGLLFAYVGVVFIGMFGMLFYSLIEPFSMMGIEWLYFALMALFIILLCFIGSIFLTHHEIYEAKDNELLLAMPIKNSDILLSRVFTILILNYVYESLIAIPAFYVYITNVGMTMIEIFMFIIVVLTLPLFVLALSCLFSWILAHVLVKIHRFKTVISIVLFVGFFGLYMYVVNSLQTYLVWLVANGKSIAEAIEKTVFPLYHLSIALTDGNVISFVIYLLCAVLPFVLVIYLLSVNFTKMATSKPKMKKVIYKAKPMKQNTMFKALVIREIKHFTSNAMVMLNGAMGIILCIIAAGAVLIYQDEIQMIASIPQIQEYMTPVLCLMVIAVSSLNMISASSISLEGDRFWIIKSLPITTQDILNSKLAMHAFLCIPGGLILSVVLIYVTGIGMIDSLLVLVVPILFTLLIDFLGLLLNLWKPKFDWVNETVCVKQSLPVVLTMFISMGVAIVIAMVYGLWLINLMSVSMYMYSVIIVMVLLDIILYYMIHTWGVQQFESI</sequence>
<evidence type="ECO:0000313" key="3">
    <source>
        <dbReference type="Proteomes" id="UP001529275"/>
    </source>
</evidence>
<keyword evidence="3" id="KW-1185">Reference proteome</keyword>
<dbReference type="Proteomes" id="UP001529275">
    <property type="component" value="Unassembled WGS sequence"/>
</dbReference>
<feature type="transmembrane region" description="Helical" evidence="1">
    <location>
        <begin position="251"/>
        <end position="274"/>
    </location>
</feature>
<keyword evidence="1" id="KW-0812">Transmembrane</keyword>
<proteinExistence type="predicted"/>
<evidence type="ECO:0000256" key="1">
    <source>
        <dbReference type="SAM" id="Phobius"/>
    </source>
</evidence>
<feature type="transmembrane region" description="Helical" evidence="1">
    <location>
        <begin position="473"/>
        <end position="497"/>
    </location>
</feature>
<comment type="caution">
    <text evidence="2">The sequence shown here is derived from an EMBL/GenBank/DDBJ whole genome shotgun (WGS) entry which is preliminary data.</text>
</comment>